<keyword evidence="2" id="KW-1185">Reference proteome</keyword>
<dbReference type="EMBL" id="FAOZ01000007">
    <property type="protein sequence ID" value="CUU56165.1"/>
    <property type="molecule type" value="Genomic_DNA"/>
</dbReference>
<protein>
    <recommendedName>
        <fullName evidence="3">Serine esterase</fullName>
    </recommendedName>
</protein>
<organism evidence="1 2">
    <name type="scientific">Parafrankia irregularis</name>
    <dbReference type="NCBI Taxonomy" id="795642"/>
    <lineage>
        <taxon>Bacteria</taxon>
        <taxon>Bacillati</taxon>
        <taxon>Actinomycetota</taxon>
        <taxon>Actinomycetes</taxon>
        <taxon>Frankiales</taxon>
        <taxon>Frankiaceae</taxon>
        <taxon>Parafrankia</taxon>
    </lineage>
</organism>
<gene>
    <name evidence="1" type="ORF">Ga0074812_10749</name>
</gene>
<dbReference type="AlphaFoldDB" id="A0A0S4QKK9"/>
<proteinExistence type="predicted"/>
<dbReference type="RefSeq" id="WP_091275971.1">
    <property type="nucleotide sequence ID" value="NZ_FAOZ01000007.1"/>
</dbReference>
<dbReference type="InterPro" id="IPR029058">
    <property type="entry name" value="AB_hydrolase_fold"/>
</dbReference>
<dbReference type="Proteomes" id="UP000198802">
    <property type="component" value="Unassembled WGS sequence"/>
</dbReference>
<sequence length="405" mass="43983">MAGKDLGKMKQAMGPVGLVIPADARAGVVAPKPDAVWKFRDGSARVWYGKGNNGIVRPVLLADGFNMGPTDFDWLWEGLDSDPYRFITQLRDRQRDVVLIGFNERSESILVNADVVKETIMRAIAERMGDERLVVGGFSMGGLVTRLALAQLETQRIDHQTGVYLSFDSPHRGASVPIALQAIAHHLAPVDDTLARQINSPASRELLWRHLETVDGTPRVDPARKKFLEALERAGGWPRIPRLIGVANGVGDGRHNGIAPGVEALRSSGPYLTDTVLYTQAGGRDRLVADLRGLLGERKITTNDFPDIDGAPGGTLDSFGILADALKEIGEGLDVAHRTACFVPSVSAVSVRGVETNDDLYVDINALPPEQSDLDDFLCSSRPTPHTAMTEELGQWIVDRVAMSR</sequence>
<reference evidence="2" key="1">
    <citation type="submission" date="2015-11" db="EMBL/GenBank/DDBJ databases">
        <authorList>
            <person name="Varghese N."/>
        </authorList>
    </citation>
    <scope>NUCLEOTIDE SEQUENCE [LARGE SCALE GENOMIC DNA]</scope>
    <source>
        <strain evidence="2">DSM 45899</strain>
    </source>
</reference>
<dbReference type="Gene3D" id="3.40.50.1820">
    <property type="entry name" value="alpha/beta hydrolase"/>
    <property type="match status" value="1"/>
</dbReference>
<name>A0A0S4QKK9_9ACTN</name>
<accession>A0A0S4QKK9</accession>
<evidence type="ECO:0000313" key="2">
    <source>
        <dbReference type="Proteomes" id="UP000198802"/>
    </source>
</evidence>
<dbReference type="SUPFAM" id="SSF53474">
    <property type="entry name" value="alpha/beta-Hydrolases"/>
    <property type="match status" value="1"/>
</dbReference>
<evidence type="ECO:0008006" key="3">
    <source>
        <dbReference type="Google" id="ProtNLM"/>
    </source>
</evidence>
<evidence type="ECO:0000313" key="1">
    <source>
        <dbReference type="EMBL" id="CUU56165.1"/>
    </source>
</evidence>